<feature type="compositionally biased region" description="Low complexity" evidence="1">
    <location>
        <begin position="252"/>
        <end position="263"/>
    </location>
</feature>
<organism evidence="4 5">
    <name type="scientific">Cerasibacillus quisquiliarum</name>
    <dbReference type="NCBI Taxonomy" id="227865"/>
    <lineage>
        <taxon>Bacteria</taxon>
        <taxon>Bacillati</taxon>
        <taxon>Bacillota</taxon>
        <taxon>Bacilli</taxon>
        <taxon>Bacillales</taxon>
        <taxon>Bacillaceae</taxon>
        <taxon>Cerasibacillus</taxon>
    </lineage>
</organism>
<feature type="transmembrane region" description="Helical" evidence="2">
    <location>
        <begin position="176"/>
        <end position="195"/>
    </location>
</feature>
<dbReference type="EMBL" id="BJXW01000007">
    <property type="protein sequence ID" value="GEN30195.1"/>
    <property type="molecule type" value="Genomic_DNA"/>
</dbReference>
<dbReference type="OrthoDB" id="9806054at2"/>
<dbReference type="Gene3D" id="3.10.310.50">
    <property type="match status" value="1"/>
</dbReference>
<evidence type="ECO:0000313" key="5">
    <source>
        <dbReference type="Proteomes" id="UP000321491"/>
    </source>
</evidence>
<feature type="compositionally biased region" description="Low complexity" evidence="1">
    <location>
        <begin position="234"/>
        <end position="243"/>
    </location>
</feature>
<gene>
    <name evidence="4" type="primary">ydjH</name>
    <name evidence="4" type="ORF">CQU01_04330</name>
</gene>
<reference evidence="4 5" key="1">
    <citation type="submission" date="2019-07" db="EMBL/GenBank/DDBJ databases">
        <title>Whole genome shotgun sequence of Cerasibacillus quisquiliarum NBRC 102429.</title>
        <authorList>
            <person name="Hosoyama A."/>
            <person name="Uohara A."/>
            <person name="Ohji S."/>
            <person name="Ichikawa N."/>
        </authorList>
    </citation>
    <scope>NUCLEOTIDE SEQUENCE [LARGE SCALE GENOMIC DNA]</scope>
    <source>
        <strain evidence="4 5">NBRC 102429</strain>
    </source>
</reference>
<comment type="caution">
    <text evidence="4">The sequence shown here is derived from an EMBL/GenBank/DDBJ whole genome shotgun (WGS) entry which is preliminary data.</text>
</comment>
<dbReference type="Pfam" id="PF04536">
    <property type="entry name" value="TPM_phosphatase"/>
    <property type="match status" value="1"/>
</dbReference>
<feature type="domain" description="TPM" evidence="3">
    <location>
        <begin position="39"/>
        <end position="152"/>
    </location>
</feature>
<dbReference type="AlphaFoldDB" id="A0A511UUB0"/>
<accession>A0A511UUB0</accession>
<evidence type="ECO:0000256" key="2">
    <source>
        <dbReference type="SAM" id="Phobius"/>
    </source>
</evidence>
<evidence type="ECO:0000313" key="4">
    <source>
        <dbReference type="EMBL" id="GEN30195.1"/>
    </source>
</evidence>
<keyword evidence="5" id="KW-1185">Reference proteome</keyword>
<evidence type="ECO:0000259" key="3">
    <source>
        <dbReference type="Pfam" id="PF04536"/>
    </source>
</evidence>
<dbReference type="InterPro" id="IPR007621">
    <property type="entry name" value="TPM_dom"/>
</dbReference>
<keyword evidence="2" id="KW-0472">Membrane</keyword>
<dbReference type="Proteomes" id="UP000321491">
    <property type="component" value="Unassembled WGS sequence"/>
</dbReference>
<keyword evidence="2" id="KW-1133">Transmembrane helix</keyword>
<keyword evidence="2" id="KW-0812">Transmembrane</keyword>
<feature type="region of interest" description="Disordered" evidence="1">
    <location>
        <begin position="226"/>
        <end position="263"/>
    </location>
</feature>
<name>A0A511UUB0_9BACI</name>
<dbReference type="RefSeq" id="WP_146935251.1">
    <property type="nucleotide sequence ID" value="NZ_BJXW01000007.1"/>
</dbReference>
<protein>
    <submittedName>
        <fullName evidence="4">UPF0603 protein YdjH</fullName>
    </submittedName>
</protein>
<proteinExistence type="predicted"/>
<evidence type="ECO:0000256" key="1">
    <source>
        <dbReference type="SAM" id="MobiDB-lite"/>
    </source>
</evidence>
<sequence>MIRFSPKPTIIFILLFFLFIPLTTTFAENKGFIEEKQKIYDDADLLSTEEIAKLESIANKYGKKRDTNLIILTTNDTDGKGFKKYTQDFYDEHLDGPNAAILTIDMGDREVYIVGFYKGEDYLDFDRIDLILDKVTPKLADGDYYGAMDSFLSLSYKYLNIKPGINPDFILFKFEAQIIISLVLAGVIVGLMLYHSGGKVTTTERTYMDGHRSRILNKRDVYLRKTVTRRRKPNNNSGGNSSTRGGGGVTSGGHSHSGGSRSF</sequence>